<evidence type="ECO:0000313" key="2">
    <source>
        <dbReference type="EMBL" id="GAA2233742.1"/>
    </source>
</evidence>
<dbReference type="Proteomes" id="UP001500305">
    <property type="component" value="Unassembled WGS sequence"/>
</dbReference>
<accession>A0ABN3DJT1</accession>
<reference evidence="2 3" key="1">
    <citation type="journal article" date="2019" name="Int. J. Syst. Evol. Microbiol.">
        <title>The Global Catalogue of Microorganisms (GCM) 10K type strain sequencing project: providing services to taxonomists for standard genome sequencing and annotation.</title>
        <authorList>
            <consortium name="The Broad Institute Genomics Platform"/>
            <consortium name="The Broad Institute Genome Sequencing Center for Infectious Disease"/>
            <person name="Wu L."/>
            <person name="Ma J."/>
        </authorList>
    </citation>
    <scope>NUCLEOTIDE SEQUENCE [LARGE SCALE GENOMIC DNA]</scope>
    <source>
        <strain evidence="2 3">JCM 7356</strain>
    </source>
</reference>
<evidence type="ECO:0000313" key="3">
    <source>
        <dbReference type="Proteomes" id="UP001500305"/>
    </source>
</evidence>
<protein>
    <submittedName>
        <fullName evidence="2">Uncharacterized protein</fullName>
    </submittedName>
</protein>
<evidence type="ECO:0000256" key="1">
    <source>
        <dbReference type="SAM" id="MobiDB-lite"/>
    </source>
</evidence>
<sequence>MTAHPCCELNTFSRQFTPTAVPGGGCDAEDTAVIQLGYDAGLYGSVLLTKGQVQRLDLGGAVVEEPPRPHAPASTARSTTSAGSWTGNKRAKTKIPEGHPLARYAVTGPASSSASTPSPPPSPTTSCPGWMATSPARRRSPATSPASWLGYPA</sequence>
<feature type="compositionally biased region" description="Low complexity" evidence="1">
    <location>
        <begin position="71"/>
        <end position="86"/>
    </location>
</feature>
<feature type="region of interest" description="Disordered" evidence="1">
    <location>
        <begin position="60"/>
        <end position="153"/>
    </location>
</feature>
<gene>
    <name evidence="2" type="ORF">GCM10010430_13050</name>
</gene>
<comment type="caution">
    <text evidence="2">The sequence shown here is derived from an EMBL/GenBank/DDBJ whole genome shotgun (WGS) entry which is preliminary data.</text>
</comment>
<dbReference type="EMBL" id="BAAATR010000004">
    <property type="protein sequence ID" value="GAA2233742.1"/>
    <property type="molecule type" value="Genomic_DNA"/>
</dbReference>
<name>A0ABN3DJT1_9ACTN</name>
<proteinExistence type="predicted"/>
<organism evidence="2 3">
    <name type="scientific">Kitasatospora cystarginea</name>
    <dbReference type="NCBI Taxonomy" id="58350"/>
    <lineage>
        <taxon>Bacteria</taxon>
        <taxon>Bacillati</taxon>
        <taxon>Actinomycetota</taxon>
        <taxon>Actinomycetes</taxon>
        <taxon>Kitasatosporales</taxon>
        <taxon>Streptomycetaceae</taxon>
        <taxon>Kitasatospora</taxon>
    </lineage>
</organism>
<keyword evidence="3" id="KW-1185">Reference proteome</keyword>